<reference evidence="3" key="1">
    <citation type="submission" date="2015-06" db="EMBL/GenBank/DDBJ databases">
        <title>Expansion of signal transduction pathways in fungi by whole-genome duplication.</title>
        <authorList>
            <consortium name="DOE Joint Genome Institute"/>
            <person name="Corrochano L.M."/>
            <person name="Kuo A."/>
            <person name="Marcet-Houben M."/>
            <person name="Polaino S."/>
            <person name="Salamov A."/>
            <person name="Villalobos J.M."/>
            <person name="Alvarez M.I."/>
            <person name="Avalos J."/>
            <person name="Benito E.P."/>
            <person name="Benoit I."/>
            <person name="Burger G."/>
            <person name="Camino L.P."/>
            <person name="Canovas D."/>
            <person name="Cerda-Olmedo E."/>
            <person name="Cheng J.-F."/>
            <person name="Dominguez A."/>
            <person name="Elias M."/>
            <person name="Eslava A.P."/>
            <person name="Glaser F."/>
            <person name="Grimwood J."/>
            <person name="Gutierrez G."/>
            <person name="Heitman J."/>
            <person name="Henrissat B."/>
            <person name="Iturriaga E.A."/>
            <person name="Lang B.F."/>
            <person name="Lavin J.L."/>
            <person name="Lee S."/>
            <person name="Li W."/>
            <person name="Lindquist E."/>
            <person name="Lopez-Garcia S."/>
            <person name="Luque E.M."/>
            <person name="Marcos A.T."/>
            <person name="Martin J."/>
            <person name="McCluskey K."/>
            <person name="Medina H.R."/>
            <person name="Miralles-Duran A."/>
            <person name="Miyazaki A."/>
            <person name="Munoz-Torres E."/>
            <person name="Oguiza J.A."/>
            <person name="Ohm R."/>
            <person name="Olmedo M."/>
            <person name="Orejas M."/>
            <person name="Ortiz-Castellanos L."/>
            <person name="Pisabarro A.G."/>
            <person name="Rodriguez-Romero J."/>
            <person name="Ruiz-Herrera J."/>
            <person name="Ruiz-Vazquez R."/>
            <person name="Sanz C."/>
            <person name="Schackwitz W."/>
            <person name="Schmutz J."/>
            <person name="Shahriari M."/>
            <person name="Shelest E."/>
            <person name="Silva-Franco F."/>
            <person name="Soanes D."/>
            <person name="Syed K."/>
            <person name="Tagua V.G."/>
            <person name="Talbot N.J."/>
            <person name="Thon M."/>
            <person name="De vries R.P."/>
            <person name="Wiebenga A."/>
            <person name="Yadav J.S."/>
            <person name="Braun E.L."/>
            <person name="Baker S."/>
            <person name="Garre V."/>
            <person name="Horwitz B."/>
            <person name="Torres-Martinez S."/>
            <person name="Idnurm A."/>
            <person name="Herrera-Estrella A."/>
            <person name="Gabaldon T."/>
            <person name="Grigoriev I.V."/>
        </authorList>
    </citation>
    <scope>NUCLEOTIDE SEQUENCE [LARGE SCALE GENOMIC DNA]</scope>
    <source>
        <strain evidence="3">NRRL 1555(-)</strain>
    </source>
</reference>
<name>A0A167L3Z7_PHYB8</name>
<evidence type="ECO:0000313" key="2">
    <source>
        <dbReference type="EMBL" id="OAD69546.1"/>
    </source>
</evidence>
<sequence>MKYLWVLSLLVFTLLLHIQSIYAQGVSKTGKKDGNAIFKSGVNVPQGKFHFKNIKTGKYLDFLPGNLPEPVAGKKSASNLWIVKRYSNKYFEIRHDHGTAKKCLSARWTKGVDDAGVMWQCELKNMKRSLGDQTLDNEDIEAIETNETLSKRYAPIVWTKQVWVFVPVSGKAKTYKIIAVDHLYDMTPKCLSHKPTGGKGKRGGTILKSCKYNTKDTSLYWKME</sequence>
<dbReference type="VEuPathDB" id="FungiDB:PHYBLDRAFT_66229"/>
<keyword evidence="3" id="KW-1185">Reference proteome</keyword>
<dbReference type="InParanoid" id="A0A167L3Z7"/>
<accession>A0A167L3Z7</accession>
<dbReference type="PROSITE" id="PS50231">
    <property type="entry name" value="RICIN_B_LECTIN"/>
    <property type="match status" value="1"/>
</dbReference>
<dbReference type="GeneID" id="29002514"/>
<dbReference type="Proteomes" id="UP000077315">
    <property type="component" value="Unassembled WGS sequence"/>
</dbReference>
<evidence type="ECO:0000256" key="1">
    <source>
        <dbReference type="SAM" id="SignalP"/>
    </source>
</evidence>
<dbReference type="CDD" id="cd00161">
    <property type="entry name" value="beta-trefoil_Ricin-like"/>
    <property type="match status" value="1"/>
</dbReference>
<organism evidence="2 3">
    <name type="scientific">Phycomyces blakesleeanus (strain ATCC 8743b / DSM 1359 / FGSC 10004 / NBRC 33097 / NRRL 1555)</name>
    <dbReference type="NCBI Taxonomy" id="763407"/>
    <lineage>
        <taxon>Eukaryota</taxon>
        <taxon>Fungi</taxon>
        <taxon>Fungi incertae sedis</taxon>
        <taxon>Mucoromycota</taxon>
        <taxon>Mucoromycotina</taxon>
        <taxon>Mucoromycetes</taxon>
        <taxon>Mucorales</taxon>
        <taxon>Phycomycetaceae</taxon>
        <taxon>Phycomyces</taxon>
    </lineage>
</organism>
<feature type="signal peptide" evidence="1">
    <location>
        <begin position="1"/>
        <end position="23"/>
    </location>
</feature>
<keyword evidence="1" id="KW-0732">Signal</keyword>
<gene>
    <name evidence="2" type="ORF">PHYBLDRAFT_66229</name>
</gene>
<feature type="chain" id="PRO_5007889680" evidence="1">
    <location>
        <begin position="24"/>
        <end position="224"/>
    </location>
</feature>
<dbReference type="OrthoDB" id="2252306at2759"/>
<evidence type="ECO:0000313" key="3">
    <source>
        <dbReference type="Proteomes" id="UP000077315"/>
    </source>
</evidence>
<dbReference type="RefSeq" id="XP_018287586.1">
    <property type="nucleotide sequence ID" value="XM_018441608.1"/>
</dbReference>
<dbReference type="EMBL" id="KV440991">
    <property type="protein sequence ID" value="OAD69546.1"/>
    <property type="molecule type" value="Genomic_DNA"/>
</dbReference>
<proteinExistence type="predicted"/>
<protein>
    <submittedName>
        <fullName evidence="2">Uncharacterized protein</fullName>
    </submittedName>
</protein>
<dbReference type="AlphaFoldDB" id="A0A167L3Z7"/>